<evidence type="ECO:0000256" key="3">
    <source>
        <dbReference type="SAM" id="SignalP"/>
    </source>
</evidence>
<dbReference type="Pfam" id="PF13365">
    <property type="entry name" value="Trypsin_2"/>
    <property type="match status" value="1"/>
</dbReference>
<feature type="region of interest" description="Disordered" evidence="1">
    <location>
        <begin position="460"/>
        <end position="513"/>
    </location>
</feature>
<reference evidence="4 5" key="1">
    <citation type="submission" date="2019-10" db="EMBL/GenBank/DDBJ databases">
        <title>Dictyobacter vulcani sp. nov., within the class Ktedonobacteria, isolated from soil of volcanic Mt. Zao.</title>
        <authorList>
            <person name="Zheng Y."/>
            <person name="Wang C.M."/>
            <person name="Sakai Y."/>
            <person name="Abe K."/>
            <person name="Yokota A."/>
            <person name="Yabe S."/>
        </authorList>
    </citation>
    <scope>NUCLEOTIDE SEQUENCE [LARGE SCALE GENOMIC DNA]</scope>
    <source>
        <strain evidence="4 5">W12</strain>
    </source>
</reference>
<evidence type="ECO:0000256" key="2">
    <source>
        <dbReference type="SAM" id="Phobius"/>
    </source>
</evidence>
<evidence type="ECO:0008006" key="6">
    <source>
        <dbReference type="Google" id="ProtNLM"/>
    </source>
</evidence>
<evidence type="ECO:0000313" key="4">
    <source>
        <dbReference type="EMBL" id="GER87781.1"/>
    </source>
</evidence>
<keyword evidence="2" id="KW-0472">Membrane</keyword>
<keyword evidence="3" id="KW-0732">Signal</keyword>
<comment type="caution">
    <text evidence="4">The sequence shown here is derived from an EMBL/GenBank/DDBJ whole genome shotgun (WGS) entry which is preliminary data.</text>
</comment>
<dbReference type="InterPro" id="IPR043504">
    <property type="entry name" value="Peptidase_S1_PA_chymotrypsin"/>
</dbReference>
<feature type="chain" id="PRO_5023920993" description="Peptidase S1 domain-containing protein" evidence="3">
    <location>
        <begin position="42"/>
        <end position="547"/>
    </location>
</feature>
<evidence type="ECO:0000256" key="1">
    <source>
        <dbReference type="SAM" id="MobiDB-lite"/>
    </source>
</evidence>
<name>A0A5J4KN93_9CHLR</name>
<keyword evidence="2" id="KW-0812">Transmembrane</keyword>
<keyword evidence="5" id="KW-1185">Reference proteome</keyword>
<dbReference type="SUPFAM" id="SSF50494">
    <property type="entry name" value="Trypsin-like serine proteases"/>
    <property type="match status" value="1"/>
</dbReference>
<feature type="compositionally biased region" description="Low complexity" evidence="1">
    <location>
        <begin position="410"/>
        <end position="424"/>
    </location>
</feature>
<dbReference type="EMBL" id="BKZW01000001">
    <property type="protein sequence ID" value="GER87781.1"/>
    <property type="molecule type" value="Genomic_DNA"/>
</dbReference>
<accession>A0A5J4KN93</accession>
<dbReference type="AlphaFoldDB" id="A0A5J4KN93"/>
<proteinExistence type="predicted"/>
<protein>
    <recommendedName>
        <fullName evidence="6">Peptidase S1 domain-containing protein</fullName>
    </recommendedName>
</protein>
<feature type="transmembrane region" description="Helical" evidence="2">
    <location>
        <begin position="430"/>
        <end position="455"/>
    </location>
</feature>
<dbReference type="CDD" id="cd12087">
    <property type="entry name" value="TM_EGFR-like"/>
    <property type="match status" value="1"/>
</dbReference>
<sequence>MEYKNMHQKNNTFTNNPICLYLLIIAGISLAFIMTSQPALADSMPGGNVKDPTVRAVDLAQPAVVRIITTVPGQLSVHFPPSTDVNFPQKSTDSYEISLSGTGAFITSQGDILTADHVVNPPRNQQLSEALYGKAAQDVADYMNKNVQKGSDSVTADQVLQQLTSGQLKSTSTFQKPGSSVFLSTSYTGLTNASNFQSLPAGAGVNVDQIKKESPSDQQDTAIVHVPMTDTLSVSIGDSTNVHPQDKLTIVGFPGNADVGKSPDSLLTSSLNQIYVSSLKTSDAGAPLIQVGGNVEHGDSGGPALDNQGTIVGIVSFGVDNNSNGPNGTSFLQASSSAQAMVKSLNLDTKSGKQQTLWGQAFNAYAATDAGHWGQAQQNFASLQKGYPLFKASQQFYDYAQKQAKNGPITTPSPQKKPSSQPSAQASTSWQAIALTVGSILLVIVLVGAVLASALRPRNKIKKQQPVASANRKPLAATATPGDKSQPDPANRVAASPSPQKTPGGAPSPVGQNTLSLKIWPCGHMNRPGARFCTICGEPAPLSPDDA</sequence>
<gene>
    <name evidence="4" type="ORF">KDW_19430</name>
</gene>
<evidence type="ECO:0000313" key="5">
    <source>
        <dbReference type="Proteomes" id="UP000326912"/>
    </source>
</evidence>
<dbReference type="Proteomes" id="UP000326912">
    <property type="component" value="Unassembled WGS sequence"/>
</dbReference>
<dbReference type="InterPro" id="IPR009003">
    <property type="entry name" value="Peptidase_S1_PA"/>
</dbReference>
<organism evidence="4 5">
    <name type="scientific">Dictyobacter vulcani</name>
    <dbReference type="NCBI Taxonomy" id="2607529"/>
    <lineage>
        <taxon>Bacteria</taxon>
        <taxon>Bacillati</taxon>
        <taxon>Chloroflexota</taxon>
        <taxon>Ktedonobacteria</taxon>
        <taxon>Ktedonobacterales</taxon>
        <taxon>Dictyobacteraceae</taxon>
        <taxon>Dictyobacter</taxon>
    </lineage>
</organism>
<feature type="signal peptide" evidence="3">
    <location>
        <begin position="1"/>
        <end position="41"/>
    </location>
</feature>
<feature type="region of interest" description="Disordered" evidence="1">
    <location>
        <begin position="405"/>
        <end position="424"/>
    </location>
</feature>
<keyword evidence="2" id="KW-1133">Transmembrane helix</keyword>
<dbReference type="Gene3D" id="2.40.10.10">
    <property type="entry name" value="Trypsin-like serine proteases"/>
    <property type="match status" value="2"/>
</dbReference>